<reference evidence="6 7" key="1">
    <citation type="submission" date="2020-04" db="EMBL/GenBank/DDBJ databases">
        <authorList>
            <consortium name="Desulfovibrio sp. FSS-1 genome sequencing consortium"/>
            <person name="Shimoshige H."/>
            <person name="Kobayashi H."/>
            <person name="Maekawa T."/>
        </authorList>
    </citation>
    <scope>NUCLEOTIDE SEQUENCE [LARGE SCALE GENOMIC DNA]</scope>
    <source>
        <strain evidence="6 7">SIID29052-01</strain>
    </source>
</reference>
<accession>A0A6V8LV73</accession>
<comment type="caution">
    <text evidence="6">The sequence shown here is derived from an EMBL/GenBank/DDBJ whole genome shotgun (WGS) entry which is preliminary data.</text>
</comment>
<dbReference type="PANTHER" id="PTHR30085">
    <property type="entry name" value="AMINO ACID ABC TRANSPORTER PERMEASE"/>
    <property type="match status" value="1"/>
</dbReference>
<keyword evidence="2" id="KW-0813">Transport</keyword>
<feature type="signal peptide" evidence="4">
    <location>
        <begin position="1"/>
        <end position="26"/>
    </location>
</feature>
<comment type="similarity">
    <text evidence="1">Belongs to the bacterial solute-binding protein 3 family.</text>
</comment>
<dbReference type="SUPFAM" id="SSF53850">
    <property type="entry name" value="Periplasmic binding protein-like II"/>
    <property type="match status" value="1"/>
</dbReference>
<sequence>MTLARFAVPAFAILTVLLLAAPPCPAADAPGAARKLSETLAGARKTGVLRCGVGDSIPGFATQAPDGSWRGLDADFCRAVAAAALGDPAKVRYLPLVSRARFTALMAREVDLLARNTSWTLGREAAFQAEFVGPLVYTGQAFMLSARDAHAGLKALDGAKVAVVRGSTHSGNLDDVTERTGVRFEPVFYESPSQACQALFSGECRGFTGDAVVLAGERVDAPGGPEAWAILPEIHSKEILCAVTRQDDGQWTLILRAVHAALVTGEELGLTQANAAQSQAWSVPQRLFMEDAEALGRQLGLEPGWAVRVLTAVGNYGEVFERNLGQGSPLKLARKYNRLWKDGGLLWAPPF</sequence>
<gene>
    <name evidence="6" type="primary">yhdW_2</name>
    <name evidence="6" type="ORF">NNJEOMEG_02048</name>
</gene>
<keyword evidence="7" id="KW-1185">Reference proteome</keyword>
<evidence type="ECO:0000256" key="2">
    <source>
        <dbReference type="ARBA" id="ARBA00022448"/>
    </source>
</evidence>
<evidence type="ECO:0000256" key="3">
    <source>
        <dbReference type="ARBA" id="ARBA00022729"/>
    </source>
</evidence>
<feature type="chain" id="PRO_5028924129" evidence="4">
    <location>
        <begin position="27"/>
        <end position="351"/>
    </location>
</feature>
<dbReference type="PANTHER" id="PTHR30085:SF7">
    <property type="entry name" value="AMINO-ACID ABC TRANSPORTER-BINDING PROTEIN YHDW-RELATED"/>
    <property type="match status" value="1"/>
</dbReference>
<keyword evidence="3 4" id="KW-0732">Signal</keyword>
<reference evidence="6 7" key="2">
    <citation type="submission" date="2020-05" db="EMBL/GenBank/DDBJ databases">
        <title>Draft genome sequence of Desulfovibrio sp. strainFSS-1.</title>
        <authorList>
            <person name="Shimoshige H."/>
            <person name="Kobayashi H."/>
            <person name="Maekawa T."/>
        </authorList>
    </citation>
    <scope>NUCLEOTIDE SEQUENCE [LARGE SCALE GENOMIC DNA]</scope>
    <source>
        <strain evidence="6 7">SIID29052-01</strain>
    </source>
</reference>
<dbReference type="GO" id="GO:0006865">
    <property type="term" value="P:amino acid transport"/>
    <property type="evidence" value="ECO:0007669"/>
    <property type="project" value="TreeGrafter"/>
</dbReference>
<dbReference type="RefSeq" id="WP_173084055.1">
    <property type="nucleotide sequence ID" value="NZ_BLTE01000008.1"/>
</dbReference>
<dbReference type="Pfam" id="PF00497">
    <property type="entry name" value="SBP_bac_3"/>
    <property type="match status" value="1"/>
</dbReference>
<evidence type="ECO:0000259" key="5">
    <source>
        <dbReference type="SMART" id="SM00062"/>
    </source>
</evidence>
<dbReference type="Proteomes" id="UP000494245">
    <property type="component" value="Unassembled WGS sequence"/>
</dbReference>
<name>A0A6V8LV73_9BACT</name>
<dbReference type="InterPro" id="IPR001638">
    <property type="entry name" value="Solute-binding_3/MltF_N"/>
</dbReference>
<organism evidence="6 7">
    <name type="scientific">Fundidesulfovibrio magnetotacticus</name>
    <dbReference type="NCBI Taxonomy" id="2730080"/>
    <lineage>
        <taxon>Bacteria</taxon>
        <taxon>Pseudomonadati</taxon>
        <taxon>Thermodesulfobacteriota</taxon>
        <taxon>Desulfovibrionia</taxon>
        <taxon>Desulfovibrionales</taxon>
        <taxon>Desulfovibrionaceae</taxon>
        <taxon>Fundidesulfovibrio</taxon>
    </lineage>
</organism>
<dbReference type="Gene3D" id="3.40.190.10">
    <property type="entry name" value="Periplasmic binding protein-like II"/>
    <property type="match status" value="2"/>
</dbReference>
<evidence type="ECO:0000256" key="1">
    <source>
        <dbReference type="ARBA" id="ARBA00010333"/>
    </source>
</evidence>
<protein>
    <submittedName>
        <fullName evidence="6">Amino-acid ABC transporter-binding protein YhdW</fullName>
    </submittedName>
</protein>
<dbReference type="EMBL" id="BLTE01000008">
    <property type="protein sequence ID" value="GFK94208.1"/>
    <property type="molecule type" value="Genomic_DNA"/>
</dbReference>
<dbReference type="SMART" id="SM00062">
    <property type="entry name" value="PBPb"/>
    <property type="match status" value="1"/>
</dbReference>
<evidence type="ECO:0000313" key="7">
    <source>
        <dbReference type="Proteomes" id="UP000494245"/>
    </source>
</evidence>
<dbReference type="AlphaFoldDB" id="A0A6V8LV73"/>
<proteinExistence type="inferred from homology"/>
<evidence type="ECO:0000256" key="4">
    <source>
        <dbReference type="SAM" id="SignalP"/>
    </source>
</evidence>
<feature type="domain" description="Solute-binding protein family 3/N-terminal" evidence="5">
    <location>
        <begin position="48"/>
        <end position="278"/>
    </location>
</feature>
<evidence type="ECO:0000313" key="6">
    <source>
        <dbReference type="EMBL" id="GFK94208.1"/>
    </source>
</evidence>
<dbReference type="InterPro" id="IPR051455">
    <property type="entry name" value="Bact_solute-bind_prot3"/>
</dbReference>